<dbReference type="CDD" id="cd08010">
    <property type="entry name" value="MltG_like"/>
    <property type="match status" value="1"/>
</dbReference>
<dbReference type="EC" id="4.2.2.29" evidence="7"/>
<dbReference type="Proteomes" id="UP000463975">
    <property type="component" value="Chromosome"/>
</dbReference>
<evidence type="ECO:0000256" key="1">
    <source>
        <dbReference type="ARBA" id="ARBA00022475"/>
    </source>
</evidence>
<evidence type="ECO:0000256" key="2">
    <source>
        <dbReference type="ARBA" id="ARBA00022692"/>
    </source>
</evidence>
<feature type="site" description="Important for catalytic activity" evidence="7">
    <location>
        <position position="160"/>
    </location>
</feature>
<dbReference type="EMBL" id="CP047652">
    <property type="protein sequence ID" value="QHI95599.1"/>
    <property type="molecule type" value="Genomic_DNA"/>
</dbReference>
<sequence length="271" mass="30331">MKSVINTLQKENIISPGRISSLFFQIIVRLTSKEGPIQAAEFSFPKRVSIAHSLAILRHGKAIKHSITIAEGLTAVQIRAILQNDELLDGEVQPFREGSVLPQTFYYLKNTQRSALLQRMQRLMDITLDKIWNERDKIALEGLVHSPQELVTLASIIERETSLPEERPRVARVFLNRLKKNMKLQTDPTVIYALNQGKEGLDHSLTRRDLQFQSPYNTYQVAGLPPGPICSPGVASLQAAAHPANGDELYFVATGRVAITLLKLLKSIFIT</sequence>
<protein>
    <recommendedName>
        <fullName evidence="7">Endolytic murein transglycosylase</fullName>
        <ecNumber evidence="7">4.2.2.29</ecNumber>
    </recommendedName>
    <alternativeName>
        <fullName evidence="7">Peptidoglycan lytic transglycosylase</fullName>
    </alternativeName>
    <alternativeName>
        <fullName evidence="7">Peptidoglycan polymerization terminase</fullName>
    </alternativeName>
</protein>
<comment type="function">
    <text evidence="7">Functions as a peptidoglycan terminase that cleaves nascent peptidoglycan strands endolytically to terminate their elongation.</text>
</comment>
<keyword evidence="7" id="KW-0997">Cell inner membrane</keyword>
<keyword evidence="5 7" id="KW-0456">Lyase</keyword>
<dbReference type="PANTHER" id="PTHR30518">
    <property type="entry name" value="ENDOLYTIC MUREIN TRANSGLYCOSYLASE"/>
    <property type="match status" value="1"/>
</dbReference>
<dbReference type="KEGG" id="bomb:GT348_04350"/>
<evidence type="ECO:0000256" key="5">
    <source>
        <dbReference type="ARBA" id="ARBA00023239"/>
    </source>
</evidence>
<keyword evidence="3 7" id="KW-1133">Transmembrane helix</keyword>
<proteinExistence type="inferred from homology"/>
<dbReference type="PANTHER" id="PTHR30518:SF2">
    <property type="entry name" value="ENDOLYTIC MUREIN TRANSGLYCOSYLASE"/>
    <property type="match status" value="1"/>
</dbReference>
<dbReference type="NCBIfam" id="TIGR00247">
    <property type="entry name" value="endolytic transglycosylase MltG"/>
    <property type="match status" value="1"/>
</dbReference>
<comment type="similarity">
    <text evidence="7">Belongs to the transglycosylase MltG family.</text>
</comment>
<dbReference type="Pfam" id="PF02618">
    <property type="entry name" value="YceG"/>
    <property type="match status" value="1"/>
</dbReference>
<organism evidence="8 9">
    <name type="scientific">Aristophania vespae</name>
    <dbReference type="NCBI Taxonomy" id="2697033"/>
    <lineage>
        <taxon>Bacteria</taxon>
        <taxon>Pseudomonadati</taxon>
        <taxon>Pseudomonadota</taxon>
        <taxon>Alphaproteobacteria</taxon>
        <taxon>Acetobacterales</taxon>
        <taxon>Acetobacteraceae</taxon>
        <taxon>Aristophania</taxon>
    </lineage>
</organism>
<keyword evidence="6 7" id="KW-0961">Cell wall biogenesis/degradation</keyword>
<keyword evidence="9" id="KW-1185">Reference proteome</keyword>
<evidence type="ECO:0000256" key="3">
    <source>
        <dbReference type="ARBA" id="ARBA00022989"/>
    </source>
</evidence>
<keyword evidence="2 7" id="KW-0812">Transmembrane</keyword>
<evidence type="ECO:0000313" key="8">
    <source>
        <dbReference type="EMBL" id="QHI95599.1"/>
    </source>
</evidence>
<dbReference type="GO" id="GO:0071555">
    <property type="term" value="P:cell wall organization"/>
    <property type="evidence" value="ECO:0007669"/>
    <property type="project" value="UniProtKB-KW"/>
</dbReference>
<accession>A0A6P1NDP2</accession>
<dbReference type="GO" id="GO:0005886">
    <property type="term" value="C:plasma membrane"/>
    <property type="evidence" value="ECO:0007669"/>
    <property type="project" value="UniProtKB-UniRule"/>
</dbReference>
<dbReference type="GO" id="GO:0009252">
    <property type="term" value="P:peptidoglycan biosynthetic process"/>
    <property type="evidence" value="ECO:0007669"/>
    <property type="project" value="UniProtKB-UniRule"/>
</dbReference>
<keyword evidence="1 7" id="KW-1003">Cell membrane</keyword>
<dbReference type="Gene3D" id="3.30.1490.480">
    <property type="entry name" value="Endolytic murein transglycosylase"/>
    <property type="match status" value="1"/>
</dbReference>
<gene>
    <name evidence="7 8" type="primary">mltG</name>
    <name evidence="8" type="ORF">GT348_04350</name>
</gene>
<dbReference type="HAMAP" id="MF_02065">
    <property type="entry name" value="MltG"/>
    <property type="match status" value="1"/>
</dbReference>
<reference evidence="8 9" key="1">
    <citation type="submission" date="2020-01" db="EMBL/GenBank/DDBJ databases">
        <title>Genome sequencing of strain KACC 21507.</title>
        <authorList>
            <person name="Heo J."/>
            <person name="Kim S.-J."/>
            <person name="Kim J.-S."/>
            <person name="Hong S.-B."/>
            <person name="Kwon S.-W."/>
        </authorList>
    </citation>
    <scope>NUCLEOTIDE SEQUENCE [LARGE SCALE GENOMIC DNA]</scope>
    <source>
        <strain evidence="8 9">KACC 21507</strain>
    </source>
</reference>
<keyword evidence="4 7" id="KW-0472">Membrane</keyword>
<dbReference type="GO" id="GO:0008932">
    <property type="term" value="F:lytic endotransglycosylase activity"/>
    <property type="evidence" value="ECO:0007669"/>
    <property type="project" value="UniProtKB-UniRule"/>
</dbReference>
<evidence type="ECO:0000256" key="7">
    <source>
        <dbReference type="HAMAP-Rule" id="MF_02065"/>
    </source>
</evidence>
<name>A0A6P1NDP2_9PROT</name>
<dbReference type="RefSeq" id="WP_160618675.1">
    <property type="nucleotide sequence ID" value="NZ_CP047652.1"/>
</dbReference>
<evidence type="ECO:0000256" key="6">
    <source>
        <dbReference type="ARBA" id="ARBA00023316"/>
    </source>
</evidence>
<evidence type="ECO:0000313" key="9">
    <source>
        <dbReference type="Proteomes" id="UP000463975"/>
    </source>
</evidence>
<dbReference type="InterPro" id="IPR003770">
    <property type="entry name" value="MLTG-like"/>
</dbReference>
<comment type="catalytic activity">
    <reaction evidence="7">
        <text>a peptidoglycan chain = a peptidoglycan chain with N-acetyl-1,6-anhydromuramyl-[peptide] at the reducing end + a peptidoglycan chain with N-acetylglucosamine at the non-reducing end.</text>
        <dbReference type="EC" id="4.2.2.29"/>
    </reaction>
</comment>
<evidence type="ECO:0000256" key="4">
    <source>
        <dbReference type="ARBA" id="ARBA00023136"/>
    </source>
</evidence>
<dbReference type="AlphaFoldDB" id="A0A6P1NDP2"/>